<sequence length="79" mass="8799">MKSLVILAFTFALIVSINAQCPQGEHFECGTACPDTCQSIRRPPRVCIQACRNGCFCNRGLIRQSDRRGSPCIPRNLCR</sequence>
<dbReference type="Gene3D" id="2.10.25.10">
    <property type="entry name" value="Laminin"/>
    <property type="match status" value="1"/>
</dbReference>
<dbReference type="Pfam" id="PF01826">
    <property type="entry name" value="TIL"/>
    <property type="match status" value="1"/>
</dbReference>
<evidence type="ECO:0000259" key="2">
    <source>
        <dbReference type="Pfam" id="PF01826"/>
    </source>
</evidence>
<keyword evidence="1" id="KW-0732">Signal</keyword>
<keyword evidence="4" id="KW-1185">Reference proteome</keyword>
<evidence type="ECO:0000313" key="4">
    <source>
        <dbReference type="Proteomes" id="UP001497382"/>
    </source>
</evidence>
<feature type="chain" id="PRO_5043954181" description="TIL domain-containing protein" evidence="1">
    <location>
        <begin position="20"/>
        <end position="79"/>
    </location>
</feature>
<dbReference type="InterPro" id="IPR036084">
    <property type="entry name" value="Ser_inhib-like_sf"/>
</dbReference>
<protein>
    <recommendedName>
        <fullName evidence="2">TIL domain-containing protein</fullName>
    </recommendedName>
</protein>
<feature type="domain" description="TIL" evidence="2">
    <location>
        <begin position="21"/>
        <end position="78"/>
    </location>
</feature>
<organism evidence="3 4">
    <name type="scientific">Larinioides sclopetarius</name>
    <dbReference type="NCBI Taxonomy" id="280406"/>
    <lineage>
        <taxon>Eukaryota</taxon>
        <taxon>Metazoa</taxon>
        <taxon>Ecdysozoa</taxon>
        <taxon>Arthropoda</taxon>
        <taxon>Chelicerata</taxon>
        <taxon>Arachnida</taxon>
        <taxon>Araneae</taxon>
        <taxon>Araneomorphae</taxon>
        <taxon>Entelegynae</taxon>
        <taxon>Araneoidea</taxon>
        <taxon>Araneidae</taxon>
        <taxon>Larinioides</taxon>
    </lineage>
</organism>
<reference evidence="3 4" key="1">
    <citation type="submission" date="2024-04" db="EMBL/GenBank/DDBJ databases">
        <authorList>
            <person name="Rising A."/>
            <person name="Reimegard J."/>
            <person name="Sonavane S."/>
            <person name="Akerstrom W."/>
            <person name="Nylinder S."/>
            <person name="Hedman E."/>
            <person name="Kallberg Y."/>
        </authorList>
    </citation>
    <scope>NUCLEOTIDE SEQUENCE [LARGE SCALE GENOMIC DNA]</scope>
</reference>
<accession>A0AAV1YU38</accession>
<gene>
    <name evidence="3" type="ORF">LARSCL_LOCUS1013</name>
</gene>
<comment type="caution">
    <text evidence="3">The sequence shown here is derived from an EMBL/GenBank/DDBJ whole genome shotgun (WGS) entry which is preliminary data.</text>
</comment>
<dbReference type="InterPro" id="IPR002919">
    <property type="entry name" value="TIL_dom"/>
</dbReference>
<dbReference type="SUPFAM" id="SSF57567">
    <property type="entry name" value="Serine protease inhibitors"/>
    <property type="match status" value="1"/>
</dbReference>
<feature type="signal peptide" evidence="1">
    <location>
        <begin position="1"/>
        <end position="19"/>
    </location>
</feature>
<evidence type="ECO:0000256" key="1">
    <source>
        <dbReference type="SAM" id="SignalP"/>
    </source>
</evidence>
<dbReference type="EMBL" id="CAXIEN010000005">
    <property type="protein sequence ID" value="CAL1262485.1"/>
    <property type="molecule type" value="Genomic_DNA"/>
</dbReference>
<dbReference type="Proteomes" id="UP001497382">
    <property type="component" value="Unassembled WGS sequence"/>
</dbReference>
<name>A0AAV1YU38_9ARAC</name>
<dbReference type="AlphaFoldDB" id="A0AAV1YU38"/>
<evidence type="ECO:0000313" key="3">
    <source>
        <dbReference type="EMBL" id="CAL1262485.1"/>
    </source>
</evidence>
<proteinExistence type="predicted"/>
<dbReference type="CDD" id="cd19941">
    <property type="entry name" value="TIL"/>
    <property type="match status" value="1"/>
</dbReference>